<dbReference type="GO" id="GO:0016787">
    <property type="term" value="F:hydrolase activity"/>
    <property type="evidence" value="ECO:0007669"/>
    <property type="project" value="UniProtKB-KW"/>
</dbReference>
<comment type="caution">
    <text evidence="5">The sequence shown here is derived from an EMBL/GenBank/DDBJ whole genome shotgun (WGS) entry which is preliminary data.</text>
</comment>
<evidence type="ECO:0000256" key="3">
    <source>
        <dbReference type="ARBA" id="ARBA00022801"/>
    </source>
</evidence>
<gene>
    <name evidence="5" type="ORF">ERUC_LOCUS29745</name>
</gene>
<dbReference type="Pfam" id="PF05761">
    <property type="entry name" value="5_nucleotid"/>
    <property type="match status" value="1"/>
</dbReference>
<reference evidence="5 6" key="1">
    <citation type="submission" date="2022-03" db="EMBL/GenBank/DDBJ databases">
        <authorList>
            <person name="Macdonald S."/>
            <person name="Ahmed S."/>
            <person name="Newling K."/>
        </authorList>
    </citation>
    <scope>NUCLEOTIDE SEQUENCE [LARGE SCALE GENOMIC DNA]</scope>
</reference>
<evidence type="ECO:0000313" key="6">
    <source>
        <dbReference type="Proteomes" id="UP001642260"/>
    </source>
</evidence>
<accession>A0ABC8L6I5</accession>
<evidence type="ECO:0000256" key="2">
    <source>
        <dbReference type="ARBA" id="ARBA00022723"/>
    </source>
</evidence>
<keyword evidence="2" id="KW-0479">Metal-binding</keyword>
<dbReference type="InterPro" id="IPR023214">
    <property type="entry name" value="HAD_sf"/>
</dbReference>
<name>A0ABC8L6I5_ERUVS</name>
<organism evidence="5 6">
    <name type="scientific">Eruca vesicaria subsp. sativa</name>
    <name type="common">Garden rocket</name>
    <name type="synonym">Eruca sativa</name>
    <dbReference type="NCBI Taxonomy" id="29727"/>
    <lineage>
        <taxon>Eukaryota</taxon>
        <taxon>Viridiplantae</taxon>
        <taxon>Streptophyta</taxon>
        <taxon>Embryophyta</taxon>
        <taxon>Tracheophyta</taxon>
        <taxon>Spermatophyta</taxon>
        <taxon>Magnoliopsida</taxon>
        <taxon>eudicotyledons</taxon>
        <taxon>Gunneridae</taxon>
        <taxon>Pentapetalae</taxon>
        <taxon>rosids</taxon>
        <taxon>malvids</taxon>
        <taxon>Brassicales</taxon>
        <taxon>Brassicaceae</taxon>
        <taxon>Brassiceae</taxon>
        <taxon>Eruca</taxon>
    </lineage>
</organism>
<dbReference type="Gene3D" id="3.40.50.1000">
    <property type="entry name" value="HAD superfamily/HAD-like"/>
    <property type="match status" value="1"/>
</dbReference>
<evidence type="ECO:0000313" key="5">
    <source>
        <dbReference type="EMBL" id="CAH8363989.1"/>
    </source>
</evidence>
<comment type="similarity">
    <text evidence="1">Belongs to the 5'(3')-deoxyribonucleotidase family.</text>
</comment>
<dbReference type="InterPro" id="IPR008380">
    <property type="entry name" value="HAD-SF_hydro_IG_5-nucl"/>
</dbReference>
<dbReference type="PANTHER" id="PTHR12103:SF22">
    <property type="entry name" value="HAD-SUPERFAMILY HYDROLASE, SUBFAMILY IG, 5'-NUCLEOTIDASE"/>
    <property type="match status" value="1"/>
</dbReference>
<keyword evidence="3" id="KW-0378">Hydrolase</keyword>
<proteinExistence type="inferred from homology"/>
<keyword evidence="6" id="KW-1185">Reference proteome</keyword>
<dbReference type="GO" id="GO:0046872">
    <property type="term" value="F:metal ion binding"/>
    <property type="evidence" value="ECO:0007669"/>
    <property type="project" value="UniProtKB-KW"/>
</dbReference>
<dbReference type="Proteomes" id="UP001642260">
    <property type="component" value="Unassembled WGS sequence"/>
</dbReference>
<sequence>MVIVAERKPEFFQMSHPLYEVVTGEGLMRPCFKVETGGLYSGGSAQMIESSLNVHGDEILYVGDHIYTDVSVSKVHHRW</sequence>
<protein>
    <submittedName>
        <fullName evidence="5">Uncharacterized protein</fullName>
    </submittedName>
</protein>
<evidence type="ECO:0000256" key="1">
    <source>
        <dbReference type="ARBA" id="ARBA00009589"/>
    </source>
</evidence>
<keyword evidence="4" id="KW-0460">Magnesium</keyword>
<dbReference type="SUPFAM" id="SSF56784">
    <property type="entry name" value="HAD-like"/>
    <property type="match status" value="1"/>
</dbReference>
<dbReference type="EMBL" id="CAKOAT010375154">
    <property type="protein sequence ID" value="CAH8363989.1"/>
    <property type="molecule type" value="Genomic_DNA"/>
</dbReference>
<dbReference type="AlphaFoldDB" id="A0ABC8L6I5"/>
<evidence type="ECO:0000256" key="4">
    <source>
        <dbReference type="ARBA" id="ARBA00022842"/>
    </source>
</evidence>
<dbReference type="PANTHER" id="PTHR12103">
    <property type="entry name" value="5'-NUCLEOTIDASE DOMAIN-CONTAINING"/>
    <property type="match status" value="1"/>
</dbReference>
<dbReference type="InterPro" id="IPR036412">
    <property type="entry name" value="HAD-like_sf"/>
</dbReference>